<name>A0ABX5Z8T1_9MICO</name>
<dbReference type="SUPFAM" id="SSF53335">
    <property type="entry name" value="S-adenosyl-L-methionine-dependent methyltransferases"/>
    <property type="match status" value="1"/>
</dbReference>
<organism evidence="1 2">
    <name type="scientific">Dermacoccus abyssi</name>
    <dbReference type="NCBI Taxonomy" id="322596"/>
    <lineage>
        <taxon>Bacteria</taxon>
        <taxon>Bacillati</taxon>
        <taxon>Actinomycetota</taxon>
        <taxon>Actinomycetes</taxon>
        <taxon>Micrococcales</taxon>
        <taxon>Dermacoccaceae</taxon>
        <taxon>Dermacoccus</taxon>
    </lineage>
</organism>
<dbReference type="Pfam" id="PF13489">
    <property type="entry name" value="Methyltransf_23"/>
    <property type="match status" value="1"/>
</dbReference>
<dbReference type="EMBL" id="CP043031">
    <property type="protein sequence ID" value="QEH93337.1"/>
    <property type="molecule type" value="Genomic_DNA"/>
</dbReference>
<keyword evidence="1" id="KW-0489">Methyltransferase</keyword>
<accession>A0ABX5Z8T1</accession>
<dbReference type="GO" id="GO:0008168">
    <property type="term" value="F:methyltransferase activity"/>
    <property type="evidence" value="ECO:0007669"/>
    <property type="project" value="UniProtKB-KW"/>
</dbReference>
<keyword evidence="1" id="KW-0808">Transferase</keyword>
<proteinExistence type="predicted"/>
<protein>
    <submittedName>
        <fullName evidence="1">Class I SAM-dependent methyltransferase</fullName>
    </submittedName>
</protein>
<dbReference type="CDD" id="cd02440">
    <property type="entry name" value="AdoMet_MTases"/>
    <property type="match status" value="1"/>
</dbReference>
<evidence type="ECO:0000313" key="1">
    <source>
        <dbReference type="EMBL" id="QEH93337.1"/>
    </source>
</evidence>
<reference evidence="1 2" key="1">
    <citation type="submission" date="2019-08" db="EMBL/GenBank/DDBJ databases">
        <title>Dermacoccus abyssi strain HZAU 226, whole genome Nanopore sequencing project.</title>
        <authorList>
            <person name="Guo A."/>
            <person name="Zhang X."/>
            <person name="Ruan Y."/>
            <person name="Liu W."/>
            <person name="Chen Q."/>
            <person name="Gu L."/>
        </authorList>
    </citation>
    <scope>NUCLEOTIDE SEQUENCE [LARGE SCALE GENOMIC DNA]</scope>
    <source>
        <strain evidence="1 2">HZAU 226</strain>
    </source>
</reference>
<dbReference type="InterPro" id="IPR029063">
    <property type="entry name" value="SAM-dependent_MTases_sf"/>
</dbReference>
<evidence type="ECO:0000313" key="2">
    <source>
        <dbReference type="Proteomes" id="UP000323565"/>
    </source>
</evidence>
<dbReference type="Gene3D" id="3.40.50.150">
    <property type="entry name" value="Vaccinia Virus protein VP39"/>
    <property type="match status" value="1"/>
</dbReference>
<sequence>MWIVTSSPRALITSLVRSTNTSEPPASGFSRSRHDRYSTRIGAPACSPFIPARLLVPFVRDRFGSPVRVTGSRTGGVPIPRSRCEACGHAVQPWTLGSSVLGRCTHCGHLVRSLHDAPAHHREHAYGGDPTLDSARLALTYRTLVADGVPESVFEIGFGTGALLRRFLDGGASVAGADPDQLELAVDDRVAREGSLHACRIEDVTPDALPAGAVDMAYGIHVLEHVVDPALTLQRTRDLLRPGGSAHFLTPAGDWAGLGLVKDGWWMLEDPTHIRFFTANSLSTMARDAGFDSVEIRRPVLDSLVHGAASTVRAVRPADRPRGVLAQRSTMALAALGLPGTLAARAAVPRLRPTLHLVARVAS</sequence>
<keyword evidence="2" id="KW-1185">Reference proteome</keyword>
<gene>
    <name evidence="1" type="ORF">FV141_07235</name>
</gene>
<dbReference type="GO" id="GO:0032259">
    <property type="term" value="P:methylation"/>
    <property type="evidence" value="ECO:0007669"/>
    <property type="project" value="UniProtKB-KW"/>
</dbReference>
<dbReference type="Proteomes" id="UP000323565">
    <property type="component" value="Chromosome"/>
</dbReference>